<name>Q1WMT6_COPDI</name>
<feature type="domain" description="Hemimethylated DNA-binding" evidence="1">
    <location>
        <begin position="217"/>
        <end position="241"/>
    </location>
</feature>
<evidence type="ECO:0000259" key="2">
    <source>
        <dbReference type="Pfam" id="PF13369"/>
    </source>
</evidence>
<dbReference type="InterPro" id="IPR011722">
    <property type="entry name" value="Hemimethylated_DNA-bd_dom"/>
</dbReference>
<dbReference type="AlphaFoldDB" id="Q1WMT6"/>
<dbReference type="Pfam" id="PF08755">
    <property type="entry name" value="YccV-like"/>
    <property type="match status" value="1"/>
</dbReference>
<gene>
    <name evidence="3" type="primary">UP4</name>
</gene>
<evidence type="ECO:0000259" key="1">
    <source>
        <dbReference type="Pfam" id="PF08755"/>
    </source>
</evidence>
<dbReference type="InterPro" id="IPR032698">
    <property type="entry name" value="SirB1_N"/>
</dbReference>
<dbReference type="EMBL" id="DQ056143">
    <property type="protein sequence ID" value="AAZ14905.1"/>
    <property type="molecule type" value="Genomic_DNA"/>
</dbReference>
<feature type="domain" description="Protein SirB1 N-terminal" evidence="2">
    <location>
        <begin position="23"/>
        <end position="85"/>
    </location>
</feature>
<dbReference type="Pfam" id="PF13369">
    <property type="entry name" value="Transglut_core2"/>
    <property type="match status" value="1"/>
</dbReference>
<dbReference type="Gene3D" id="2.30.30.390">
    <property type="entry name" value="Hemimethylated DNA-binding domain"/>
    <property type="match status" value="1"/>
</dbReference>
<proteinExistence type="predicted"/>
<reference evidence="3" key="1">
    <citation type="journal article" date="2006" name="Genetics">
        <title>Evolution of the bipolar mating system of the mushroom Coprinellus disseminatus from its tetrapolar ancestors involves loss of mating-type-specific pheromone receptor function.</title>
        <authorList>
            <person name="James T.Y."/>
            <person name="Srivilai P."/>
            <person name="Kuees U."/>
            <person name="Vilgalys R."/>
        </authorList>
    </citation>
    <scope>NUCLEOTIDE SEQUENCE</scope>
    <source>
        <strain evidence="3">C345.1</strain>
    </source>
</reference>
<protein>
    <submittedName>
        <fullName evidence="3">Uncharacterized protein UP4</fullName>
    </submittedName>
</protein>
<evidence type="ECO:0000313" key="3">
    <source>
        <dbReference type="EMBL" id="AAZ14905.1"/>
    </source>
</evidence>
<dbReference type="GO" id="GO:0003677">
    <property type="term" value="F:DNA binding"/>
    <property type="evidence" value="ECO:0007669"/>
    <property type="project" value="InterPro"/>
</dbReference>
<accession>Q1WMT6</accession>
<dbReference type="InterPro" id="IPR036623">
    <property type="entry name" value="Hemimethylated_DNA-bd_sf"/>
</dbReference>
<organism evidence="3">
    <name type="scientific">Coprinellus disseminatus</name>
    <name type="common">Fairy ink cap fungus</name>
    <dbReference type="NCBI Taxonomy" id="71703"/>
    <lineage>
        <taxon>Eukaryota</taxon>
        <taxon>Fungi</taxon>
        <taxon>Dikarya</taxon>
        <taxon>Basidiomycota</taxon>
        <taxon>Agaricomycotina</taxon>
        <taxon>Agaricomycetes</taxon>
        <taxon>Agaricomycetidae</taxon>
        <taxon>Agaricales</taxon>
        <taxon>Agaricineae</taxon>
        <taxon>Psathyrellaceae</taxon>
        <taxon>Coprinellus</taxon>
    </lineage>
</organism>
<sequence length="249" mass="28084">MRGEGFGMPNPEQYRRLLNSFPHSYLSDNPDARKTIPLSLIHVFSCLGRHYGLDIDLVNFPGAVLARVNVEDYSPDGFFLVNMAHVGPDDFIFGAAAAGGDTSPSNSVMMLLRASRNMVASMRQRELGFAFSDAQWAIFCAFTIQLLLSPEDTEPLSLLRATGHLPYMECYTLLMALAPLLDEPRRGPLQSYCERSLMQEDREAITVTPKRRTEVDVKYFIGQVLRHKELEYYGCIIGWDVSDFYLPLS</sequence>
<dbReference type="SUPFAM" id="SSF141255">
    <property type="entry name" value="YccV-like"/>
    <property type="match status" value="1"/>
</dbReference>